<sequence length="79" mass="9038">MSFTTNVSHMKTSLKSRHTRLIIVDITHILKDSLLPVNVTKIINLLKTDPSPSEKRQTTQVTQLKNFPITYVTQNNPHN</sequence>
<comment type="caution">
    <text evidence="1">The sequence shown here is derived from an EMBL/GenBank/DDBJ whole genome shotgun (WGS) entry which is preliminary data.</text>
</comment>
<evidence type="ECO:0000313" key="2">
    <source>
        <dbReference type="Proteomes" id="UP000747542"/>
    </source>
</evidence>
<dbReference type="Proteomes" id="UP000747542">
    <property type="component" value="Unassembled WGS sequence"/>
</dbReference>
<protein>
    <submittedName>
        <fullName evidence="1">Uncharacterized protein</fullName>
    </submittedName>
</protein>
<evidence type="ECO:0000313" key="1">
    <source>
        <dbReference type="EMBL" id="KAG7169372.1"/>
    </source>
</evidence>
<gene>
    <name evidence="1" type="ORF">Hamer_G021995</name>
</gene>
<organism evidence="1 2">
    <name type="scientific">Homarus americanus</name>
    <name type="common">American lobster</name>
    <dbReference type="NCBI Taxonomy" id="6706"/>
    <lineage>
        <taxon>Eukaryota</taxon>
        <taxon>Metazoa</taxon>
        <taxon>Ecdysozoa</taxon>
        <taxon>Arthropoda</taxon>
        <taxon>Crustacea</taxon>
        <taxon>Multicrustacea</taxon>
        <taxon>Malacostraca</taxon>
        <taxon>Eumalacostraca</taxon>
        <taxon>Eucarida</taxon>
        <taxon>Decapoda</taxon>
        <taxon>Pleocyemata</taxon>
        <taxon>Astacidea</taxon>
        <taxon>Nephropoidea</taxon>
        <taxon>Nephropidae</taxon>
        <taxon>Homarus</taxon>
    </lineage>
</organism>
<name>A0A8J5MZY6_HOMAM</name>
<dbReference type="EMBL" id="JAHLQT010017059">
    <property type="protein sequence ID" value="KAG7169372.1"/>
    <property type="molecule type" value="Genomic_DNA"/>
</dbReference>
<dbReference type="AlphaFoldDB" id="A0A8J5MZY6"/>
<accession>A0A8J5MZY6</accession>
<reference evidence="1" key="1">
    <citation type="journal article" date="2021" name="Sci. Adv.">
        <title>The American lobster genome reveals insights on longevity, neural, and immune adaptations.</title>
        <authorList>
            <person name="Polinski J.M."/>
            <person name="Zimin A.V."/>
            <person name="Clark K.F."/>
            <person name="Kohn A.B."/>
            <person name="Sadowski N."/>
            <person name="Timp W."/>
            <person name="Ptitsyn A."/>
            <person name="Khanna P."/>
            <person name="Romanova D.Y."/>
            <person name="Williams P."/>
            <person name="Greenwood S.J."/>
            <person name="Moroz L.L."/>
            <person name="Walt D.R."/>
            <person name="Bodnar A.G."/>
        </authorList>
    </citation>
    <scope>NUCLEOTIDE SEQUENCE</scope>
    <source>
        <strain evidence="1">GMGI-L3</strain>
    </source>
</reference>
<proteinExistence type="predicted"/>
<keyword evidence="2" id="KW-1185">Reference proteome</keyword>